<dbReference type="Proteomes" id="UP000326950">
    <property type="component" value="Unassembled WGS sequence"/>
</dbReference>
<name>A0A5N6UYA0_ASPTM</name>
<accession>A0A5N6UYA0</accession>
<keyword evidence="3" id="KW-1185">Reference proteome</keyword>
<evidence type="ECO:0000256" key="1">
    <source>
        <dbReference type="SAM" id="Phobius"/>
    </source>
</evidence>
<sequence length="79" mass="9342">MVRMINGNNSVHESQLFSQLPIYTLRGNFSVSFVFFFFPFFLFSCLVLHSFFILLYFIFSGYVLFYNISDIRPIDTTLT</sequence>
<organism evidence="2 3">
    <name type="scientific">Aspergillus tamarii</name>
    <dbReference type="NCBI Taxonomy" id="41984"/>
    <lineage>
        <taxon>Eukaryota</taxon>
        <taxon>Fungi</taxon>
        <taxon>Dikarya</taxon>
        <taxon>Ascomycota</taxon>
        <taxon>Pezizomycotina</taxon>
        <taxon>Eurotiomycetes</taxon>
        <taxon>Eurotiomycetidae</taxon>
        <taxon>Eurotiales</taxon>
        <taxon>Aspergillaceae</taxon>
        <taxon>Aspergillus</taxon>
        <taxon>Aspergillus subgen. Circumdati</taxon>
    </lineage>
</organism>
<reference evidence="2 3" key="1">
    <citation type="submission" date="2019-04" db="EMBL/GenBank/DDBJ databases">
        <title>Friends and foes A comparative genomics study of 23 Aspergillus species from section Flavi.</title>
        <authorList>
            <consortium name="DOE Joint Genome Institute"/>
            <person name="Kjaerbolling I."/>
            <person name="Vesth T."/>
            <person name="Frisvad J.C."/>
            <person name="Nybo J.L."/>
            <person name="Theobald S."/>
            <person name="Kildgaard S."/>
            <person name="Isbrandt T."/>
            <person name="Kuo A."/>
            <person name="Sato A."/>
            <person name="Lyhne E.K."/>
            <person name="Kogle M.E."/>
            <person name="Wiebenga A."/>
            <person name="Kun R.S."/>
            <person name="Lubbers R.J."/>
            <person name="Makela M.R."/>
            <person name="Barry K."/>
            <person name="Chovatia M."/>
            <person name="Clum A."/>
            <person name="Daum C."/>
            <person name="Haridas S."/>
            <person name="He G."/>
            <person name="LaButti K."/>
            <person name="Lipzen A."/>
            <person name="Mondo S."/>
            <person name="Riley R."/>
            <person name="Salamov A."/>
            <person name="Simmons B.A."/>
            <person name="Magnuson J.K."/>
            <person name="Henrissat B."/>
            <person name="Mortensen U.H."/>
            <person name="Larsen T.O."/>
            <person name="Devries R.P."/>
            <person name="Grigoriev I.V."/>
            <person name="Machida M."/>
            <person name="Baker S.E."/>
            <person name="Andersen M.R."/>
        </authorList>
    </citation>
    <scope>NUCLEOTIDE SEQUENCE [LARGE SCALE GENOMIC DNA]</scope>
    <source>
        <strain evidence="2 3">CBS 117626</strain>
    </source>
</reference>
<gene>
    <name evidence="2" type="ORF">BDV40DRAFT_262211</name>
</gene>
<keyword evidence="1" id="KW-0812">Transmembrane</keyword>
<proteinExistence type="predicted"/>
<keyword evidence="1" id="KW-1133">Transmembrane helix</keyword>
<dbReference type="AlphaFoldDB" id="A0A5N6UYA0"/>
<keyword evidence="1" id="KW-0472">Membrane</keyword>
<evidence type="ECO:0000313" key="2">
    <source>
        <dbReference type="EMBL" id="KAE8163649.1"/>
    </source>
</evidence>
<dbReference type="EMBL" id="ML738615">
    <property type="protein sequence ID" value="KAE8163649.1"/>
    <property type="molecule type" value="Genomic_DNA"/>
</dbReference>
<protein>
    <submittedName>
        <fullName evidence="2">Uncharacterized protein</fullName>
    </submittedName>
</protein>
<evidence type="ECO:0000313" key="3">
    <source>
        <dbReference type="Proteomes" id="UP000326950"/>
    </source>
</evidence>
<feature type="transmembrane region" description="Helical" evidence="1">
    <location>
        <begin position="33"/>
        <end position="59"/>
    </location>
</feature>